<dbReference type="RefSeq" id="WP_063202151.1">
    <property type="nucleotide sequence ID" value="NZ_CAMITG010000001.1"/>
</dbReference>
<dbReference type="EMBL" id="CP065673">
    <property type="protein sequence ID" value="QPS22654.1"/>
    <property type="molecule type" value="Genomic_DNA"/>
</dbReference>
<dbReference type="AlphaFoldDB" id="A0A2X4WUW6"/>
<dbReference type="Proteomes" id="UP000594967">
    <property type="component" value="Chromosome"/>
</dbReference>
<evidence type="ECO:0000313" key="1">
    <source>
        <dbReference type="EMBL" id="QPS22654.1"/>
    </source>
</evidence>
<name>A0A2X4WUW6_SERPL</name>
<dbReference type="Proteomes" id="UP000248897">
    <property type="component" value="Chromosome 1"/>
</dbReference>
<dbReference type="EMBL" id="LS483469">
    <property type="protein sequence ID" value="SQI30795.1"/>
    <property type="molecule type" value="Genomic_DNA"/>
</dbReference>
<evidence type="ECO:0000313" key="3">
    <source>
        <dbReference type="Proteomes" id="UP000248897"/>
    </source>
</evidence>
<protein>
    <submittedName>
        <fullName evidence="2">Uncharacterized protein</fullName>
    </submittedName>
</protein>
<reference evidence="1 4" key="2">
    <citation type="submission" date="2020-12" db="EMBL/GenBank/DDBJ databases">
        <title>FDA dAtabase for Regulatory Grade micrObial Sequences (FDA-ARGOS): Supporting development and validation of Infectious Disease Dx tests.</title>
        <authorList>
            <person name="Sproer C."/>
            <person name="Gronow S."/>
            <person name="Severitt S."/>
            <person name="Schroder I."/>
            <person name="Tallon L."/>
            <person name="Sadzewicz L."/>
            <person name="Zhao X."/>
            <person name="Boylan J."/>
            <person name="Ott S."/>
            <person name="Bowen H."/>
            <person name="Vavikolanu K."/>
            <person name="Mehta A."/>
            <person name="Aluvathingal J."/>
            <person name="Nadendla S."/>
            <person name="Lowell S."/>
            <person name="Myers T."/>
            <person name="Yan Y."/>
            <person name="Sichtig H."/>
        </authorList>
    </citation>
    <scope>NUCLEOTIDE SEQUENCE [LARGE SCALE GENOMIC DNA]</scope>
    <source>
        <strain evidence="1 4">FDAARGOS_907</strain>
    </source>
</reference>
<reference evidence="2 3" key="1">
    <citation type="submission" date="2018-06" db="EMBL/GenBank/DDBJ databases">
        <authorList>
            <consortium name="Pathogen Informatics"/>
            <person name="Doyle S."/>
        </authorList>
    </citation>
    <scope>NUCLEOTIDE SEQUENCE [LARGE SCALE GENOMIC DNA]</scope>
    <source>
        <strain evidence="2 3">NCTC12961</strain>
    </source>
</reference>
<proteinExistence type="predicted"/>
<gene>
    <name evidence="1" type="ORF">I6G64_09855</name>
    <name evidence="2" type="ORF">NCTC12961_00636</name>
</gene>
<organism evidence="2 3">
    <name type="scientific">Serratia plymuthica</name>
    <dbReference type="NCBI Taxonomy" id="82996"/>
    <lineage>
        <taxon>Bacteria</taxon>
        <taxon>Pseudomonadati</taxon>
        <taxon>Pseudomonadota</taxon>
        <taxon>Gammaproteobacteria</taxon>
        <taxon>Enterobacterales</taxon>
        <taxon>Yersiniaceae</taxon>
        <taxon>Serratia</taxon>
    </lineage>
</organism>
<accession>A0A2X4WUW6</accession>
<evidence type="ECO:0000313" key="2">
    <source>
        <dbReference type="EMBL" id="SQI30795.1"/>
    </source>
</evidence>
<evidence type="ECO:0000313" key="4">
    <source>
        <dbReference type="Proteomes" id="UP000594967"/>
    </source>
</evidence>
<keyword evidence="4" id="KW-1185">Reference proteome</keyword>
<sequence length="67" mass="7892">MKSKYTVSRMSKSERREILRSLDSSAPVKTRTFLNLLPKFKQGKLRTERRTQEDINKMFAIAFKAVQ</sequence>